<sequence>MIYVGMSRVTCLSVWLIRLSSSSSCIIGINTCLSESLMRISIYFTLLFQRTALSQMQLLGFSNPGPTHMYLTSYSWLIHLLIAHWSKTTVDQIRPHAISLYSEPYISIQLFPLKSSIDNLI</sequence>
<name>A0A9W4D873_BLUGR</name>
<keyword evidence="1" id="KW-0732">Signal</keyword>
<comment type="caution">
    <text evidence="3">The sequence shown here is derived from an EMBL/GenBank/DDBJ whole genome shotgun (WGS) entry which is preliminary data.</text>
</comment>
<dbReference type="EMBL" id="CAJHIT010000010">
    <property type="protein sequence ID" value="CAD6505910.1"/>
    <property type="molecule type" value="Genomic_DNA"/>
</dbReference>
<accession>A0A9W4D873</accession>
<dbReference type="EMBL" id="CAJHIT010000010">
    <property type="protein sequence ID" value="CAD6505914.1"/>
    <property type="molecule type" value="Genomic_DNA"/>
</dbReference>
<dbReference type="Proteomes" id="UP000683417">
    <property type="component" value="Unassembled WGS sequence"/>
</dbReference>
<evidence type="ECO:0000313" key="3">
    <source>
        <dbReference type="EMBL" id="CAD6505906.1"/>
    </source>
</evidence>
<feature type="chain" id="PRO_5042786516" evidence="1">
    <location>
        <begin position="23"/>
        <end position="121"/>
    </location>
</feature>
<evidence type="ECO:0000313" key="4">
    <source>
        <dbReference type="EMBL" id="CAD6505910.1"/>
    </source>
</evidence>
<dbReference type="EMBL" id="CAJHIT010000010">
    <property type="protein sequence ID" value="CAD6505902.1"/>
    <property type="molecule type" value="Genomic_DNA"/>
</dbReference>
<feature type="signal peptide" evidence="1">
    <location>
        <begin position="1"/>
        <end position="22"/>
    </location>
</feature>
<reference evidence="3" key="1">
    <citation type="submission" date="2020-10" db="EMBL/GenBank/DDBJ databases">
        <authorList>
            <person name="Muller C M."/>
        </authorList>
    </citation>
    <scope>NUCLEOTIDE SEQUENCE</scope>
    <source>
        <strain evidence="3">THUN-12</strain>
    </source>
</reference>
<dbReference type="EMBL" id="CAJHIT010000010">
    <property type="protein sequence ID" value="CAD6505906.1"/>
    <property type="molecule type" value="Genomic_DNA"/>
</dbReference>
<protein>
    <submittedName>
        <fullName evidence="2">BgTH12-06834</fullName>
    </submittedName>
    <submittedName>
        <fullName evidence="3">BgTH12-06838</fullName>
    </submittedName>
    <submittedName>
        <fullName evidence="4">BgTH12-06842</fullName>
    </submittedName>
    <submittedName>
        <fullName evidence="5">BgTH12-06846</fullName>
    </submittedName>
</protein>
<evidence type="ECO:0000313" key="5">
    <source>
        <dbReference type="EMBL" id="CAD6505914.1"/>
    </source>
</evidence>
<proteinExistence type="predicted"/>
<gene>
    <name evidence="2" type="ORF">BGTH12_LOCUS7260</name>
    <name evidence="3" type="ORF">BGTH12_LOCUS7264</name>
    <name evidence="4" type="ORF">BGTH12_LOCUS7268</name>
    <name evidence="5" type="ORF">BGTH12_LOCUS7272</name>
</gene>
<dbReference type="AlphaFoldDB" id="A0A9W4D873"/>
<organism evidence="3 6">
    <name type="scientific">Blumeria graminis f. sp. triticale</name>
    <dbReference type="NCBI Taxonomy" id="1689686"/>
    <lineage>
        <taxon>Eukaryota</taxon>
        <taxon>Fungi</taxon>
        <taxon>Dikarya</taxon>
        <taxon>Ascomycota</taxon>
        <taxon>Pezizomycotina</taxon>
        <taxon>Leotiomycetes</taxon>
        <taxon>Erysiphales</taxon>
        <taxon>Erysiphaceae</taxon>
        <taxon>Blumeria</taxon>
    </lineage>
</organism>
<evidence type="ECO:0000256" key="1">
    <source>
        <dbReference type="SAM" id="SignalP"/>
    </source>
</evidence>
<evidence type="ECO:0000313" key="6">
    <source>
        <dbReference type="Proteomes" id="UP000683417"/>
    </source>
</evidence>
<evidence type="ECO:0000313" key="2">
    <source>
        <dbReference type="EMBL" id="CAD6505902.1"/>
    </source>
</evidence>